<keyword evidence="5 9" id="KW-0808">Transferase</keyword>
<comment type="subcellular location">
    <subcellularLocation>
        <location evidence="1">Cytoplasm</location>
    </subcellularLocation>
</comment>
<evidence type="ECO:0000256" key="1">
    <source>
        <dbReference type="ARBA" id="ARBA00004496"/>
    </source>
</evidence>
<feature type="domain" description="PTS EIIB type-4" evidence="8">
    <location>
        <begin position="1"/>
        <end position="114"/>
    </location>
</feature>
<evidence type="ECO:0000256" key="5">
    <source>
        <dbReference type="ARBA" id="ARBA00022679"/>
    </source>
</evidence>
<evidence type="ECO:0000313" key="9">
    <source>
        <dbReference type="EMBL" id="MPN05835.1"/>
    </source>
</evidence>
<sequence>MKAAAPPDVTVVILDVSGTAAYLSEAGEPSERWILLTKAPEAMERLLDAGVPLTKIILGGMGMKAGRTRFNKNVSASPEETACMKKLVERGIDMQYQLVPRELPVNIKKLLWED</sequence>
<evidence type="ECO:0000256" key="2">
    <source>
        <dbReference type="ARBA" id="ARBA00022448"/>
    </source>
</evidence>
<name>A0A645EUY8_9ZZZZ</name>
<gene>
    <name evidence="9" type="primary">manX_12</name>
    <name evidence="9" type="ORF">SDC9_153089</name>
</gene>
<proteinExistence type="predicted"/>
<dbReference type="InterPro" id="IPR004720">
    <property type="entry name" value="PTS_IIB_sorbose-sp"/>
</dbReference>
<dbReference type="EMBL" id="VSSQ01051744">
    <property type="protein sequence ID" value="MPN05835.1"/>
    <property type="molecule type" value="Genomic_DNA"/>
</dbReference>
<keyword evidence="7" id="KW-0418">Kinase</keyword>
<evidence type="ECO:0000256" key="6">
    <source>
        <dbReference type="ARBA" id="ARBA00022683"/>
    </source>
</evidence>
<dbReference type="SUPFAM" id="SSF52728">
    <property type="entry name" value="PTS IIb component"/>
    <property type="match status" value="1"/>
</dbReference>
<dbReference type="GO" id="GO:0008982">
    <property type="term" value="F:protein-N(PI)-phosphohistidine-sugar phosphotransferase activity"/>
    <property type="evidence" value="ECO:0007669"/>
    <property type="project" value="InterPro"/>
</dbReference>
<dbReference type="InterPro" id="IPR036667">
    <property type="entry name" value="PTS_IIB_sorbose-sp_sf"/>
</dbReference>
<accession>A0A645EUY8</accession>
<dbReference type="PROSITE" id="PS51101">
    <property type="entry name" value="PTS_EIIB_TYPE_4"/>
    <property type="match status" value="1"/>
</dbReference>
<protein>
    <submittedName>
        <fullName evidence="9">PTS system mannose-specific EIIAB component</fullName>
        <ecNumber evidence="9">2.7.1.191</ecNumber>
    </submittedName>
</protein>
<comment type="caution">
    <text evidence="9">The sequence shown here is derived from an EMBL/GenBank/DDBJ whole genome shotgun (WGS) entry which is preliminary data.</text>
</comment>
<evidence type="ECO:0000256" key="7">
    <source>
        <dbReference type="ARBA" id="ARBA00022777"/>
    </source>
</evidence>
<dbReference type="GO" id="GO:0005737">
    <property type="term" value="C:cytoplasm"/>
    <property type="evidence" value="ECO:0007669"/>
    <property type="project" value="UniProtKB-SubCell"/>
</dbReference>
<keyword evidence="6" id="KW-0598">Phosphotransferase system</keyword>
<keyword evidence="2" id="KW-0813">Transport</keyword>
<keyword evidence="4" id="KW-0762">Sugar transport</keyword>
<organism evidence="9">
    <name type="scientific">bioreactor metagenome</name>
    <dbReference type="NCBI Taxonomy" id="1076179"/>
    <lineage>
        <taxon>unclassified sequences</taxon>
        <taxon>metagenomes</taxon>
        <taxon>ecological metagenomes</taxon>
    </lineage>
</organism>
<keyword evidence="3" id="KW-0963">Cytoplasm</keyword>
<dbReference type="GO" id="GO:0016301">
    <property type="term" value="F:kinase activity"/>
    <property type="evidence" value="ECO:0007669"/>
    <property type="project" value="UniProtKB-KW"/>
</dbReference>
<dbReference type="AlphaFoldDB" id="A0A645EUY8"/>
<evidence type="ECO:0000256" key="4">
    <source>
        <dbReference type="ARBA" id="ARBA00022597"/>
    </source>
</evidence>
<dbReference type="EC" id="2.7.1.191" evidence="9"/>
<evidence type="ECO:0000256" key="3">
    <source>
        <dbReference type="ARBA" id="ARBA00022490"/>
    </source>
</evidence>
<dbReference type="GO" id="GO:0009401">
    <property type="term" value="P:phosphoenolpyruvate-dependent sugar phosphotransferase system"/>
    <property type="evidence" value="ECO:0007669"/>
    <property type="project" value="UniProtKB-KW"/>
</dbReference>
<evidence type="ECO:0000259" key="8">
    <source>
        <dbReference type="PROSITE" id="PS51101"/>
    </source>
</evidence>
<reference evidence="9" key="1">
    <citation type="submission" date="2019-08" db="EMBL/GenBank/DDBJ databases">
        <authorList>
            <person name="Kucharzyk K."/>
            <person name="Murdoch R.W."/>
            <person name="Higgins S."/>
            <person name="Loffler F."/>
        </authorList>
    </citation>
    <scope>NUCLEOTIDE SEQUENCE</scope>
</reference>
<dbReference type="Pfam" id="PF03830">
    <property type="entry name" value="PTSIIB_sorb"/>
    <property type="match status" value="1"/>
</dbReference>
<dbReference type="Gene3D" id="3.40.35.10">
    <property type="entry name" value="Phosphotransferase system, sorbose subfamily IIB component"/>
    <property type="match status" value="1"/>
</dbReference>